<proteinExistence type="predicted"/>
<gene>
    <name evidence="1" type="ORF">BRAFLDRAFT_128537</name>
</gene>
<dbReference type="EMBL" id="GG666604">
    <property type="protein sequence ID" value="EEN49957.1"/>
    <property type="molecule type" value="Genomic_DNA"/>
</dbReference>
<dbReference type="InParanoid" id="C3ZC16"/>
<name>C3ZC16_BRAFL</name>
<protein>
    <submittedName>
        <fullName evidence="1">Uncharacterized protein</fullName>
    </submittedName>
</protein>
<dbReference type="AlphaFoldDB" id="C3ZC16"/>
<reference evidence="1" key="1">
    <citation type="journal article" date="2008" name="Nature">
        <title>The amphioxus genome and the evolution of the chordate karyotype.</title>
        <authorList>
            <consortium name="US DOE Joint Genome Institute (JGI-PGF)"/>
            <person name="Putnam N.H."/>
            <person name="Butts T."/>
            <person name="Ferrier D.E.K."/>
            <person name="Furlong R.F."/>
            <person name="Hellsten U."/>
            <person name="Kawashima T."/>
            <person name="Robinson-Rechavi M."/>
            <person name="Shoguchi E."/>
            <person name="Terry A."/>
            <person name="Yu J.-K."/>
            <person name="Benito-Gutierrez E.L."/>
            <person name="Dubchak I."/>
            <person name="Garcia-Fernandez J."/>
            <person name="Gibson-Brown J.J."/>
            <person name="Grigoriev I.V."/>
            <person name="Horton A.C."/>
            <person name="de Jong P.J."/>
            <person name="Jurka J."/>
            <person name="Kapitonov V.V."/>
            <person name="Kohara Y."/>
            <person name="Kuroki Y."/>
            <person name="Lindquist E."/>
            <person name="Lucas S."/>
            <person name="Osoegawa K."/>
            <person name="Pennacchio L.A."/>
            <person name="Salamov A.A."/>
            <person name="Satou Y."/>
            <person name="Sauka-Spengler T."/>
            <person name="Schmutz J."/>
            <person name="Shin-I T."/>
            <person name="Toyoda A."/>
            <person name="Bronner-Fraser M."/>
            <person name="Fujiyama A."/>
            <person name="Holland L.Z."/>
            <person name="Holland P.W.H."/>
            <person name="Satoh N."/>
            <person name="Rokhsar D.S."/>
        </authorList>
    </citation>
    <scope>NUCLEOTIDE SEQUENCE [LARGE SCALE GENOMIC DNA]</scope>
    <source>
        <strain evidence="1">S238N-H82</strain>
        <tissue evidence="1">Testes</tissue>
    </source>
</reference>
<sequence length="185" mass="20958">MEEDRRVEDFSAGDVILGRMDGIPALEFDKMDTTVDGDLSESGGAALPVIHYHVYNISQVENVQIGTNNVIDKTGYDDRDFVDDLSKTDSGTTAPSVIHNHYYIISQVENVQIGHDNVMNTSACEDEDFVDEHFDFRRESEYSPSMLFSPVICMDTQVTRFSKEVRNMWMRNSFVSNISRNVTVP</sequence>
<organism>
    <name type="scientific">Branchiostoma floridae</name>
    <name type="common">Florida lancelet</name>
    <name type="synonym">Amphioxus</name>
    <dbReference type="NCBI Taxonomy" id="7739"/>
    <lineage>
        <taxon>Eukaryota</taxon>
        <taxon>Metazoa</taxon>
        <taxon>Chordata</taxon>
        <taxon>Cephalochordata</taxon>
        <taxon>Leptocardii</taxon>
        <taxon>Amphioxiformes</taxon>
        <taxon>Branchiostomatidae</taxon>
        <taxon>Branchiostoma</taxon>
    </lineage>
</organism>
<accession>C3ZC16</accession>
<evidence type="ECO:0000313" key="1">
    <source>
        <dbReference type="EMBL" id="EEN49957.1"/>
    </source>
</evidence>